<evidence type="ECO:0000313" key="3">
    <source>
        <dbReference type="Proteomes" id="UP000712600"/>
    </source>
</evidence>
<proteinExistence type="predicted"/>
<dbReference type="AlphaFoldDB" id="A0A8S9NWF1"/>
<name>A0A8S9NWF1_BRACR</name>
<organism evidence="2 3">
    <name type="scientific">Brassica cretica</name>
    <name type="common">Mustard</name>
    <dbReference type="NCBI Taxonomy" id="69181"/>
    <lineage>
        <taxon>Eukaryota</taxon>
        <taxon>Viridiplantae</taxon>
        <taxon>Streptophyta</taxon>
        <taxon>Embryophyta</taxon>
        <taxon>Tracheophyta</taxon>
        <taxon>Spermatophyta</taxon>
        <taxon>Magnoliopsida</taxon>
        <taxon>eudicotyledons</taxon>
        <taxon>Gunneridae</taxon>
        <taxon>Pentapetalae</taxon>
        <taxon>rosids</taxon>
        <taxon>malvids</taxon>
        <taxon>Brassicales</taxon>
        <taxon>Brassicaceae</taxon>
        <taxon>Brassiceae</taxon>
        <taxon>Brassica</taxon>
    </lineage>
</organism>
<dbReference type="InterPro" id="IPR052929">
    <property type="entry name" value="RNase_H-like_EbsB-rel"/>
</dbReference>
<reference evidence="2" key="1">
    <citation type="submission" date="2019-12" db="EMBL/GenBank/DDBJ databases">
        <title>Genome sequencing and annotation of Brassica cretica.</title>
        <authorList>
            <person name="Studholme D.J."/>
            <person name="Sarris P."/>
        </authorList>
    </citation>
    <scope>NUCLEOTIDE SEQUENCE</scope>
    <source>
        <strain evidence="2">PFS-109/04</strain>
        <tissue evidence="2">Leaf</tissue>
    </source>
</reference>
<evidence type="ECO:0000259" key="1">
    <source>
        <dbReference type="Pfam" id="PF13456"/>
    </source>
</evidence>
<evidence type="ECO:0000313" key="2">
    <source>
        <dbReference type="EMBL" id="KAF3505712.1"/>
    </source>
</evidence>
<feature type="domain" description="RNase H type-1" evidence="1">
    <location>
        <begin position="5"/>
        <end position="83"/>
    </location>
</feature>
<dbReference type="GO" id="GO:0003676">
    <property type="term" value="F:nucleic acid binding"/>
    <property type="evidence" value="ECO:0007669"/>
    <property type="project" value="InterPro"/>
</dbReference>
<dbReference type="InterPro" id="IPR002156">
    <property type="entry name" value="RNaseH_domain"/>
</dbReference>
<accession>A0A8S9NWF1</accession>
<protein>
    <recommendedName>
        <fullName evidence="1">RNase H type-1 domain-containing protein</fullName>
    </recommendedName>
</protein>
<gene>
    <name evidence="2" type="ORF">F2Q69_00004420</name>
</gene>
<sequence>MTCKTDTAWNKLSNRTGLAWIFTDSTGTCKQRGAMTQDFVTSPLITEALALRSGIITAVAMGISDFQMLSNNSTLVTCRTQRSMVS</sequence>
<dbReference type="PANTHER" id="PTHR47074:SF49">
    <property type="entry name" value="POLYNUCLEOTIDYL TRANSFERASE, RIBONUCLEASE H-LIKE SUPERFAMILY PROTEIN"/>
    <property type="match status" value="1"/>
</dbReference>
<dbReference type="PANTHER" id="PTHR47074">
    <property type="entry name" value="BNAC02G40300D PROTEIN"/>
    <property type="match status" value="1"/>
</dbReference>
<dbReference type="Proteomes" id="UP000712600">
    <property type="component" value="Unassembled WGS sequence"/>
</dbReference>
<dbReference type="GO" id="GO:0004523">
    <property type="term" value="F:RNA-DNA hybrid ribonuclease activity"/>
    <property type="evidence" value="ECO:0007669"/>
    <property type="project" value="InterPro"/>
</dbReference>
<dbReference type="EMBL" id="QGKX02001521">
    <property type="protein sequence ID" value="KAF3505712.1"/>
    <property type="molecule type" value="Genomic_DNA"/>
</dbReference>
<comment type="caution">
    <text evidence="2">The sequence shown here is derived from an EMBL/GenBank/DDBJ whole genome shotgun (WGS) entry which is preliminary data.</text>
</comment>
<dbReference type="Pfam" id="PF13456">
    <property type="entry name" value="RVT_3"/>
    <property type="match status" value="1"/>
</dbReference>